<dbReference type="PANTHER" id="PTHR44757:SF2">
    <property type="entry name" value="BIOFILM ARCHITECTURE MAINTENANCE PROTEIN MBAA"/>
    <property type="match status" value="1"/>
</dbReference>
<dbReference type="Pfam" id="PF00990">
    <property type="entry name" value="GGDEF"/>
    <property type="match status" value="1"/>
</dbReference>
<dbReference type="EMBL" id="JACIDX010000013">
    <property type="protein sequence ID" value="MBB3956457.1"/>
    <property type="molecule type" value="Genomic_DNA"/>
</dbReference>
<dbReference type="Gene3D" id="3.30.70.270">
    <property type="match status" value="1"/>
</dbReference>
<dbReference type="InterPro" id="IPR013655">
    <property type="entry name" value="PAS_fold_3"/>
</dbReference>
<dbReference type="SMART" id="SM00065">
    <property type="entry name" value="GAF"/>
    <property type="match status" value="1"/>
</dbReference>
<evidence type="ECO:0000313" key="4">
    <source>
        <dbReference type="Proteomes" id="UP000548867"/>
    </source>
</evidence>
<feature type="domain" description="GGDEF" evidence="2">
    <location>
        <begin position="330"/>
        <end position="465"/>
    </location>
</feature>
<dbReference type="AlphaFoldDB" id="A0A7W6G8X2"/>
<dbReference type="Pfam" id="PF01590">
    <property type="entry name" value="GAF"/>
    <property type="match status" value="1"/>
</dbReference>
<gene>
    <name evidence="3" type="ORF">GGR38_003420</name>
</gene>
<dbReference type="SUPFAM" id="SSF55073">
    <property type="entry name" value="Nucleotide cyclase"/>
    <property type="match status" value="1"/>
</dbReference>
<dbReference type="SUPFAM" id="SSF55785">
    <property type="entry name" value="PYP-like sensor domain (PAS domain)"/>
    <property type="match status" value="1"/>
</dbReference>
<dbReference type="Pfam" id="PF08447">
    <property type="entry name" value="PAS_3"/>
    <property type="match status" value="1"/>
</dbReference>
<name>A0A7W6G8X2_9SPHN</name>
<dbReference type="InterPro" id="IPR003018">
    <property type="entry name" value="GAF"/>
</dbReference>
<comment type="caution">
    <text evidence="3">The sequence shown here is derived from an EMBL/GenBank/DDBJ whole genome shotgun (WGS) entry which is preliminary data.</text>
</comment>
<dbReference type="InterPro" id="IPR000160">
    <property type="entry name" value="GGDEF_dom"/>
</dbReference>
<dbReference type="PROSITE" id="PS50113">
    <property type="entry name" value="PAC"/>
    <property type="match status" value="1"/>
</dbReference>
<dbReference type="SUPFAM" id="SSF55781">
    <property type="entry name" value="GAF domain-like"/>
    <property type="match status" value="1"/>
</dbReference>
<evidence type="ECO:0000259" key="1">
    <source>
        <dbReference type="PROSITE" id="PS50113"/>
    </source>
</evidence>
<protein>
    <submittedName>
        <fullName evidence="3">Diguanylate cyclase (GGDEF)-like protein</fullName>
    </submittedName>
</protein>
<keyword evidence="4" id="KW-1185">Reference proteome</keyword>
<accession>A0A7W6G8X2</accession>
<evidence type="ECO:0000313" key="3">
    <source>
        <dbReference type="EMBL" id="MBB3956457.1"/>
    </source>
</evidence>
<dbReference type="InterPro" id="IPR029787">
    <property type="entry name" value="Nucleotide_cyclase"/>
</dbReference>
<proteinExistence type="predicted"/>
<dbReference type="PROSITE" id="PS50887">
    <property type="entry name" value="GGDEF"/>
    <property type="match status" value="1"/>
</dbReference>
<dbReference type="Proteomes" id="UP000548867">
    <property type="component" value="Unassembled WGS sequence"/>
</dbReference>
<reference evidence="3 4" key="1">
    <citation type="submission" date="2020-08" db="EMBL/GenBank/DDBJ databases">
        <title>Genomic Encyclopedia of Type Strains, Phase IV (KMG-IV): sequencing the most valuable type-strain genomes for metagenomic binning, comparative biology and taxonomic classification.</title>
        <authorList>
            <person name="Goeker M."/>
        </authorList>
    </citation>
    <scope>NUCLEOTIDE SEQUENCE [LARGE SCALE GENOMIC DNA]</scope>
    <source>
        <strain evidence="3 4">DSM 27057</strain>
    </source>
</reference>
<dbReference type="Gene3D" id="3.30.450.40">
    <property type="match status" value="1"/>
</dbReference>
<dbReference type="InterPro" id="IPR043128">
    <property type="entry name" value="Rev_trsase/Diguanyl_cyclase"/>
</dbReference>
<dbReference type="InterPro" id="IPR000700">
    <property type="entry name" value="PAS-assoc_C"/>
</dbReference>
<sequence length="475" mass="52106">MPFLRQLIESRNGALSQLAAIAADMFDVPIALVSILDGDRQVFVGRHGLDAEGTPIEQSFCRHAVVQDAPLVVADAELDPRFCANGLVCGAPGIRFYAGVPLRVRMRTGQNAAGIGAFCLIDTVPREFSAADLARLSSLACGVEAILQSMVSSMAMALDAGRITRLYADQQRLQRQFRQAEQMAAMGSWRLDAARQTVTWSEGVYDIHDLPPGDGMPVADAMSYYPPADRERITGLVEQAIRTGAAYDVELDFISARGVCKRVRAIGEPELENGRVIGLIGVFHDVTERHELFVELDRRANTDEVTHVASRHAFVTHVDECVERAQQSGERMALMLIDLDHFKHVNDTFGHGAGDDILRKVATELRSPWLGDSLAARLGGDEFALVITDQAMIAQLPRVAENLLRVLRFPMGRGADPLVVSATIGVVELRGADDCRHDLLQRADRALYSAKHKERGTCEMEWSDRAERQVLKAAG</sequence>
<dbReference type="InterPro" id="IPR035965">
    <property type="entry name" value="PAS-like_dom_sf"/>
</dbReference>
<feature type="domain" description="PAC" evidence="1">
    <location>
        <begin position="247"/>
        <end position="298"/>
    </location>
</feature>
<dbReference type="SMART" id="SM00267">
    <property type="entry name" value="GGDEF"/>
    <property type="match status" value="1"/>
</dbReference>
<dbReference type="NCBIfam" id="TIGR00254">
    <property type="entry name" value="GGDEF"/>
    <property type="match status" value="1"/>
</dbReference>
<evidence type="ECO:0000259" key="2">
    <source>
        <dbReference type="PROSITE" id="PS50887"/>
    </source>
</evidence>
<dbReference type="InterPro" id="IPR029016">
    <property type="entry name" value="GAF-like_dom_sf"/>
</dbReference>
<dbReference type="InterPro" id="IPR052155">
    <property type="entry name" value="Biofilm_reg_signaling"/>
</dbReference>
<dbReference type="PANTHER" id="PTHR44757">
    <property type="entry name" value="DIGUANYLATE CYCLASE DGCP"/>
    <property type="match status" value="1"/>
</dbReference>
<organism evidence="3 4">
    <name type="scientific">Novosphingobium sediminicola</name>
    <dbReference type="NCBI Taxonomy" id="563162"/>
    <lineage>
        <taxon>Bacteria</taxon>
        <taxon>Pseudomonadati</taxon>
        <taxon>Pseudomonadota</taxon>
        <taxon>Alphaproteobacteria</taxon>
        <taxon>Sphingomonadales</taxon>
        <taxon>Sphingomonadaceae</taxon>
        <taxon>Novosphingobium</taxon>
    </lineage>
</organism>
<dbReference type="Gene3D" id="3.30.450.20">
    <property type="entry name" value="PAS domain"/>
    <property type="match status" value="1"/>
</dbReference>
<dbReference type="CDD" id="cd01949">
    <property type="entry name" value="GGDEF"/>
    <property type="match status" value="1"/>
</dbReference>